<protein>
    <recommendedName>
        <fullName evidence="4">Tetratricopeptide repeat protein</fullName>
    </recommendedName>
</protein>
<dbReference type="InterPro" id="IPR011990">
    <property type="entry name" value="TPR-like_helical_dom_sf"/>
</dbReference>
<evidence type="ECO:0008006" key="4">
    <source>
        <dbReference type="Google" id="ProtNLM"/>
    </source>
</evidence>
<dbReference type="EMBL" id="CP101527">
    <property type="protein sequence ID" value="UZW76005.1"/>
    <property type="molecule type" value="Genomic_DNA"/>
</dbReference>
<dbReference type="RefSeq" id="WP_251812217.1">
    <property type="nucleotide sequence ID" value="NZ_CP101527.1"/>
</dbReference>
<evidence type="ECO:0000256" key="1">
    <source>
        <dbReference type="SAM" id="SignalP"/>
    </source>
</evidence>
<evidence type="ECO:0000313" key="2">
    <source>
        <dbReference type="EMBL" id="UZW76005.1"/>
    </source>
</evidence>
<dbReference type="KEGG" id="asem:NNL22_05330"/>
<dbReference type="SUPFAM" id="SSF48452">
    <property type="entry name" value="TPR-like"/>
    <property type="match status" value="1"/>
</dbReference>
<accession>A0A9E8HJW3</accession>
<name>A0A9E8HJW3_9ALTE</name>
<dbReference type="PROSITE" id="PS51257">
    <property type="entry name" value="PROKAR_LIPOPROTEIN"/>
    <property type="match status" value="1"/>
</dbReference>
<dbReference type="SMART" id="SM00028">
    <property type="entry name" value="TPR"/>
    <property type="match status" value="3"/>
</dbReference>
<dbReference type="Proteomes" id="UP001164472">
    <property type="component" value="Chromosome"/>
</dbReference>
<feature type="signal peptide" evidence="1">
    <location>
        <begin position="1"/>
        <end position="24"/>
    </location>
</feature>
<keyword evidence="3" id="KW-1185">Reference proteome</keyword>
<dbReference type="Gene3D" id="1.25.40.10">
    <property type="entry name" value="Tetratricopeptide repeat domain"/>
    <property type="match status" value="2"/>
</dbReference>
<proteinExistence type="predicted"/>
<gene>
    <name evidence="2" type="ORF">NNL22_05330</name>
</gene>
<evidence type="ECO:0000313" key="3">
    <source>
        <dbReference type="Proteomes" id="UP001164472"/>
    </source>
</evidence>
<reference evidence="2" key="1">
    <citation type="submission" date="2022-07" db="EMBL/GenBank/DDBJ databases">
        <title>Alkalimarinus sp. nov., isolated from gut of a Alitta virens.</title>
        <authorList>
            <person name="Yang A.I."/>
            <person name="Shin N.-R."/>
        </authorList>
    </citation>
    <scope>NUCLEOTIDE SEQUENCE</scope>
    <source>
        <strain evidence="2">FA028</strain>
    </source>
</reference>
<organism evidence="2 3">
    <name type="scientific">Alkalimarinus sediminis</name>
    <dbReference type="NCBI Taxonomy" id="1632866"/>
    <lineage>
        <taxon>Bacteria</taxon>
        <taxon>Pseudomonadati</taxon>
        <taxon>Pseudomonadota</taxon>
        <taxon>Gammaproteobacteria</taxon>
        <taxon>Alteromonadales</taxon>
        <taxon>Alteromonadaceae</taxon>
        <taxon>Alkalimarinus</taxon>
    </lineage>
</organism>
<feature type="chain" id="PRO_5038782101" description="Tetratricopeptide repeat protein" evidence="1">
    <location>
        <begin position="25"/>
        <end position="631"/>
    </location>
</feature>
<sequence>MIKRLSPHYVAGVFAVLISCASFAKDSVPAKSTSNSPLPERLATGMMLFELHQGKYFDAMIKSPEASNEHVAFDLAHSETSFGLTEQAKQRYNTLRNIGNAKTKAASYFQLGVMAYNQSDWNAALEWFKKAEKSIDKKLLPELQYYKANVYIHLDKQATAAQILGQMTPGSWASYAYYNLAMSYAAMDSDPTRAIIALRVAAALNPKDTAPLIELKDQTSLAAGYLAVQAEEYDKALSFLNQVRVDSDLAPKALYMHGVANSSMEQYRAAIQSWYRVKKYPLIDPGVADAFLAIPYAYDKEGYSSKAISTYLEAISVFDKETRNIDKVIAAVSEKGANHVFFESSSLDDIEWFLSDSIATNTPKVAYFKLIMADSRLHYLAKQSIELEMLYQNLLLWEYNLSTYDDMLRDRVRGYKQRIKKTNTAQRKKRIAEISAKAKQLAKELDLAGEGQDLLAVSAGRTLRRFESVDALNTRLNALKPTMTPREYQDMSVRIARLQGLIKWEAKEQYERNVRLSQETLASLDKEIARYEQGLKDFDLLISKGPQKLEQMKKRVSGFKSTVQKYKSDVHRIRAEQNKVLTEQVIALLTEKKSDFVTYHETAQQRLAHLYEYVAMTQYSTKNKSAKGGDK</sequence>
<dbReference type="InterPro" id="IPR019734">
    <property type="entry name" value="TPR_rpt"/>
</dbReference>
<dbReference type="AlphaFoldDB" id="A0A9E8HJW3"/>
<keyword evidence="1" id="KW-0732">Signal</keyword>